<dbReference type="GO" id="GO:0004672">
    <property type="term" value="F:protein kinase activity"/>
    <property type="evidence" value="ECO:0007669"/>
    <property type="project" value="InterPro"/>
</dbReference>
<dbReference type="AlphaFoldDB" id="A0AAJ0LVE6"/>
<feature type="region of interest" description="Disordered" evidence="1">
    <location>
        <begin position="514"/>
        <end position="534"/>
    </location>
</feature>
<feature type="domain" description="Protein kinase" evidence="2">
    <location>
        <begin position="150"/>
        <end position="594"/>
    </location>
</feature>
<gene>
    <name evidence="3" type="ORF">LTR09_002022</name>
</gene>
<proteinExistence type="predicted"/>
<dbReference type="SUPFAM" id="SSF56112">
    <property type="entry name" value="Protein kinase-like (PK-like)"/>
    <property type="match status" value="1"/>
</dbReference>
<dbReference type="SMART" id="SM00220">
    <property type="entry name" value="S_TKc"/>
    <property type="match status" value="1"/>
</dbReference>
<dbReference type="PANTHER" id="PTHR44305:SF24">
    <property type="entry name" value="TYROSINE-PROTEIN KINASE C03B1.5-RELATED"/>
    <property type="match status" value="1"/>
</dbReference>
<evidence type="ECO:0000313" key="3">
    <source>
        <dbReference type="EMBL" id="KAK3056984.1"/>
    </source>
</evidence>
<feature type="compositionally biased region" description="Polar residues" evidence="1">
    <location>
        <begin position="515"/>
        <end position="534"/>
    </location>
</feature>
<dbReference type="PANTHER" id="PTHR44305">
    <property type="entry name" value="SI:DKEY-192D15.2-RELATED"/>
    <property type="match status" value="1"/>
</dbReference>
<dbReference type="GO" id="GO:0005524">
    <property type="term" value="F:ATP binding"/>
    <property type="evidence" value="ECO:0007669"/>
    <property type="project" value="InterPro"/>
</dbReference>
<feature type="region of interest" description="Disordered" evidence="1">
    <location>
        <begin position="654"/>
        <end position="707"/>
    </location>
</feature>
<reference evidence="3" key="1">
    <citation type="submission" date="2023-04" db="EMBL/GenBank/DDBJ databases">
        <title>Black Yeasts Isolated from many extreme environments.</title>
        <authorList>
            <person name="Coleine C."/>
            <person name="Stajich J.E."/>
            <person name="Selbmann L."/>
        </authorList>
    </citation>
    <scope>NUCLEOTIDE SEQUENCE</scope>
    <source>
        <strain evidence="3">CCFEE 5312</strain>
    </source>
</reference>
<feature type="compositionally biased region" description="Low complexity" evidence="1">
    <location>
        <begin position="350"/>
        <end position="365"/>
    </location>
</feature>
<evidence type="ECO:0000259" key="2">
    <source>
        <dbReference type="PROSITE" id="PS50011"/>
    </source>
</evidence>
<protein>
    <recommendedName>
        <fullName evidence="2">Protein kinase domain-containing protein</fullName>
    </recommendedName>
</protein>
<evidence type="ECO:0000313" key="4">
    <source>
        <dbReference type="Proteomes" id="UP001271007"/>
    </source>
</evidence>
<accession>A0AAJ0LVE6</accession>
<feature type="compositionally biased region" description="Acidic residues" evidence="1">
    <location>
        <begin position="659"/>
        <end position="668"/>
    </location>
</feature>
<dbReference type="Proteomes" id="UP001271007">
    <property type="component" value="Unassembled WGS sequence"/>
</dbReference>
<feature type="compositionally biased region" description="Low complexity" evidence="1">
    <location>
        <begin position="377"/>
        <end position="401"/>
    </location>
</feature>
<dbReference type="InterPro" id="IPR053083">
    <property type="entry name" value="TF_kinase-domain_protein"/>
</dbReference>
<comment type="caution">
    <text evidence="3">The sequence shown here is derived from an EMBL/GenBank/DDBJ whole genome shotgun (WGS) entry which is preliminary data.</text>
</comment>
<dbReference type="PROSITE" id="PS50011">
    <property type="entry name" value="PROTEIN_KINASE_DOM"/>
    <property type="match status" value="1"/>
</dbReference>
<dbReference type="Pfam" id="PF00069">
    <property type="entry name" value="Pkinase"/>
    <property type="match status" value="1"/>
</dbReference>
<dbReference type="EMBL" id="JAWDJX010000004">
    <property type="protein sequence ID" value="KAK3056984.1"/>
    <property type="molecule type" value="Genomic_DNA"/>
</dbReference>
<dbReference type="InterPro" id="IPR000719">
    <property type="entry name" value="Prot_kinase_dom"/>
</dbReference>
<dbReference type="InterPro" id="IPR011009">
    <property type="entry name" value="Kinase-like_dom_sf"/>
</dbReference>
<keyword evidence="4" id="KW-1185">Reference proteome</keyword>
<organism evidence="3 4">
    <name type="scientific">Extremus antarcticus</name>
    <dbReference type="NCBI Taxonomy" id="702011"/>
    <lineage>
        <taxon>Eukaryota</taxon>
        <taxon>Fungi</taxon>
        <taxon>Dikarya</taxon>
        <taxon>Ascomycota</taxon>
        <taxon>Pezizomycotina</taxon>
        <taxon>Dothideomycetes</taxon>
        <taxon>Dothideomycetidae</taxon>
        <taxon>Mycosphaerellales</taxon>
        <taxon>Extremaceae</taxon>
        <taxon>Extremus</taxon>
    </lineage>
</organism>
<sequence>MGTRSFAEVAPTPATIALNAYIYGYGGHSLVTPHAALKQLWWTDARIEAKVNKQFIVSKLRGEERDFLNRQLGFGEGLTDETYMEWILTKAKRLFLILTEVKVPDQIFGCVDDSWDDSDLPMSFENVEKLELAIENDDALNRKFYDTQFRYLLRELKQGSHIDYGPCEHIPMEFVNSLPPAIWDRIHFPGRADEMYMRRKYALTDKETGQDLRRGFHRDVRKAQALDHEHIASAWASYTTEDAGYMISDFIGEHTLGTFIDHRNPMQFQRLRNADRTVLLCEWMHCLSDALASMHCRGAAHGHIRPSNILIDHENRIAFADVGSIRTLQRGKKVNKTEVYDYAAPESQLSNPPVSVSSSPPISNPGVFGRIRQMSTSGSSSSGRSSNGSIRSNSIVTMPSSPVSPQPPSRTDSITAITTTTIGSPPKSSYSIRNFSRHLTHSSISSAMAGPSSPTTIIHLVPSNASVADTDVLNGLPDPSAELADLYSLGCVFLDIVTFMVRGKTNDFVKHRTSRVLSPNPNGRRSSRTDSSFHMSPDRIDTWIDMLKEDAERLPGQIYKGVPALLELLQQMMIHQATLRPSALQVRDRIRDILVGECGVQKLCCANREWRELEMAEDAVDTSDTYYQDIKASAIAAQARKEAEEAAAAEAARLAAEEGGAEGVDEDGNAIMRTESRTASMRNRRRSSTASAATATLKSWRRKFSRS</sequence>
<name>A0AAJ0LVE6_9PEZI</name>
<dbReference type="Gene3D" id="1.10.510.10">
    <property type="entry name" value="Transferase(Phosphotransferase) domain 1"/>
    <property type="match status" value="2"/>
</dbReference>
<evidence type="ECO:0000256" key="1">
    <source>
        <dbReference type="SAM" id="MobiDB-lite"/>
    </source>
</evidence>
<feature type="region of interest" description="Disordered" evidence="1">
    <location>
        <begin position="347"/>
        <end position="413"/>
    </location>
</feature>